<protein>
    <recommendedName>
        <fullName evidence="2">Azaphilone pigments biosynthesis cluster protein L N-terminal domain-containing protein</fullName>
    </recommendedName>
</protein>
<feature type="region of interest" description="Disordered" evidence="1">
    <location>
        <begin position="301"/>
        <end position="353"/>
    </location>
</feature>
<name>A0ABR4HX06_9EURO</name>
<reference evidence="3 4" key="1">
    <citation type="submission" date="2024-07" db="EMBL/GenBank/DDBJ databases">
        <title>Section-level genome sequencing and comparative genomics of Aspergillus sections Usti and Cavernicolus.</title>
        <authorList>
            <consortium name="Lawrence Berkeley National Laboratory"/>
            <person name="Nybo J.L."/>
            <person name="Vesth T.C."/>
            <person name="Theobald S."/>
            <person name="Frisvad J.C."/>
            <person name="Larsen T.O."/>
            <person name="Kjaerboelling I."/>
            <person name="Rothschild-Mancinelli K."/>
            <person name="Lyhne E.K."/>
            <person name="Kogle M.E."/>
            <person name="Barry K."/>
            <person name="Clum A."/>
            <person name="Na H."/>
            <person name="Ledsgaard L."/>
            <person name="Lin J."/>
            <person name="Lipzen A."/>
            <person name="Kuo A."/>
            <person name="Riley R."/>
            <person name="Mondo S."/>
            <person name="LaButti K."/>
            <person name="Haridas S."/>
            <person name="Pangalinan J."/>
            <person name="Salamov A.A."/>
            <person name="Simmons B.A."/>
            <person name="Magnuson J.K."/>
            <person name="Chen J."/>
            <person name="Drula E."/>
            <person name="Henrissat B."/>
            <person name="Wiebenga A."/>
            <person name="Lubbers R.J."/>
            <person name="Gomes A.C."/>
            <person name="Makela M.R."/>
            <person name="Stajich J."/>
            <person name="Grigoriev I.V."/>
            <person name="Mortensen U.H."/>
            <person name="De vries R.P."/>
            <person name="Baker S.E."/>
            <person name="Andersen M.R."/>
        </authorList>
    </citation>
    <scope>NUCLEOTIDE SEQUENCE [LARGE SCALE GENOMIC DNA]</scope>
    <source>
        <strain evidence="3 4">CBS 600.67</strain>
    </source>
</reference>
<organism evidence="3 4">
    <name type="scientific">Aspergillus cavernicola</name>
    <dbReference type="NCBI Taxonomy" id="176166"/>
    <lineage>
        <taxon>Eukaryota</taxon>
        <taxon>Fungi</taxon>
        <taxon>Dikarya</taxon>
        <taxon>Ascomycota</taxon>
        <taxon>Pezizomycotina</taxon>
        <taxon>Eurotiomycetes</taxon>
        <taxon>Eurotiomycetidae</taxon>
        <taxon>Eurotiales</taxon>
        <taxon>Aspergillaceae</taxon>
        <taxon>Aspergillus</taxon>
        <taxon>Aspergillus subgen. Nidulantes</taxon>
    </lineage>
</organism>
<proteinExistence type="predicted"/>
<dbReference type="Pfam" id="PF17111">
    <property type="entry name" value="PigL_N"/>
    <property type="match status" value="1"/>
</dbReference>
<evidence type="ECO:0000256" key="1">
    <source>
        <dbReference type="SAM" id="MobiDB-lite"/>
    </source>
</evidence>
<sequence>MEDPPIRDCELSTLSIFALDASIALHSTVESFKLQPMPARDLSSELQALIEALGQLSDTISAAADVDLSALGFPLLQCGTACNKFEQLIKKCLPYSDDGSLNRQGWTSLTYIGGNINDFRELLYGYKLTFHVALAGAHLRRQSSLTIESLEAHKDLIKIAKASLALHLDTFGKQIELILDADVSGLQQLKEQQLSMEKCLEICIQLSDCIDTIEIKQNEDDLTPRTHDPTAHPNKHRNKNISTITNHSTGDAVLFMVSTDGNVINGSNRALGWRARHLGGHLSDASVRQISRDFTSINIRYTGNKTPDTQGDASFTAHEENPSQPRLEFEKRYGQGSIVPPEPTPAESATPPT</sequence>
<evidence type="ECO:0000313" key="4">
    <source>
        <dbReference type="Proteomes" id="UP001610335"/>
    </source>
</evidence>
<keyword evidence="4" id="KW-1185">Reference proteome</keyword>
<feature type="compositionally biased region" description="Polar residues" evidence="1">
    <location>
        <begin position="301"/>
        <end position="313"/>
    </location>
</feature>
<accession>A0ABR4HX06</accession>
<feature type="domain" description="Azaphilone pigments biosynthesis cluster protein L N-terminal" evidence="2">
    <location>
        <begin position="11"/>
        <end position="203"/>
    </location>
</feature>
<dbReference type="Proteomes" id="UP001610335">
    <property type="component" value="Unassembled WGS sequence"/>
</dbReference>
<dbReference type="InterPro" id="IPR031348">
    <property type="entry name" value="PigL_N"/>
</dbReference>
<feature type="region of interest" description="Disordered" evidence="1">
    <location>
        <begin position="221"/>
        <end position="243"/>
    </location>
</feature>
<gene>
    <name evidence="3" type="ORF">BDW59DRAFT_151550</name>
</gene>
<evidence type="ECO:0000313" key="3">
    <source>
        <dbReference type="EMBL" id="KAL2819252.1"/>
    </source>
</evidence>
<comment type="caution">
    <text evidence="3">The sequence shown here is derived from an EMBL/GenBank/DDBJ whole genome shotgun (WGS) entry which is preliminary data.</text>
</comment>
<evidence type="ECO:0000259" key="2">
    <source>
        <dbReference type="Pfam" id="PF17111"/>
    </source>
</evidence>
<dbReference type="EMBL" id="JBFXLS010000078">
    <property type="protein sequence ID" value="KAL2819252.1"/>
    <property type="molecule type" value="Genomic_DNA"/>
</dbReference>
<feature type="compositionally biased region" description="Basic and acidic residues" evidence="1">
    <location>
        <begin position="317"/>
        <end position="333"/>
    </location>
</feature>
<feature type="compositionally biased region" description="Basic and acidic residues" evidence="1">
    <location>
        <begin position="221"/>
        <end position="230"/>
    </location>
</feature>